<dbReference type="EMBL" id="MWPX01000036">
    <property type="protein sequence ID" value="OUM46738.1"/>
    <property type="molecule type" value="Genomic_DNA"/>
</dbReference>
<proteinExistence type="predicted"/>
<name>A0A1Y3M8K3_9BACI</name>
<organism evidence="1 2">
    <name type="scientific">Bacillus pseudomycoides</name>
    <dbReference type="NCBI Taxonomy" id="64104"/>
    <lineage>
        <taxon>Bacteria</taxon>
        <taxon>Bacillati</taxon>
        <taxon>Bacillota</taxon>
        <taxon>Bacilli</taxon>
        <taxon>Bacillales</taxon>
        <taxon>Bacillaceae</taxon>
        <taxon>Bacillus</taxon>
        <taxon>Bacillus cereus group</taxon>
    </lineage>
</organism>
<protein>
    <submittedName>
        <fullName evidence="1">Uncharacterized protein</fullName>
    </submittedName>
</protein>
<reference evidence="1 2" key="1">
    <citation type="submission" date="2017-02" db="EMBL/GenBank/DDBJ databases">
        <title>Bacillus pseudomycoides isolate FSL K6-0042.</title>
        <authorList>
            <person name="Kovac J."/>
        </authorList>
    </citation>
    <scope>NUCLEOTIDE SEQUENCE [LARGE SCALE GENOMIC DNA]</scope>
    <source>
        <strain evidence="1 2">FSL K6-0042</strain>
    </source>
</reference>
<dbReference type="RefSeq" id="WP_016113381.1">
    <property type="nucleotide sequence ID" value="NZ_CP189809.1"/>
</dbReference>
<gene>
    <name evidence="1" type="ORF">BW425_22210</name>
</gene>
<comment type="caution">
    <text evidence="1">The sequence shown here is derived from an EMBL/GenBank/DDBJ whole genome shotgun (WGS) entry which is preliminary data.</text>
</comment>
<dbReference type="Proteomes" id="UP000195321">
    <property type="component" value="Unassembled WGS sequence"/>
</dbReference>
<evidence type="ECO:0000313" key="1">
    <source>
        <dbReference type="EMBL" id="OUM46738.1"/>
    </source>
</evidence>
<accession>A0A1Y3M8K3</accession>
<evidence type="ECO:0000313" key="2">
    <source>
        <dbReference type="Proteomes" id="UP000195321"/>
    </source>
</evidence>
<dbReference type="AlphaFoldDB" id="A0A1Y3M8K3"/>
<sequence>MFMKRKLSIFAFLALIFSLIVTVFPTNSAYAEEEDRILDIYGDPITTNKDYILINKYLDVVGVHPSQRIAPVGQNRFGVTYEKYAGWHYAIQYRKASYYGSAEIHKDTKGNEYYGTPISFETPDGLNSDGYIRHNTPVTMSMWIGGPNAEAGGVKKYINAKDAGWIYFSDQSKSKLIVQKVNSKEINLATGTTEILRDKFGRPCDWYSADPKNSYYGVTSTFQVQIAQYPGSDHEKRWAISAPKSVAGYELVPLP</sequence>